<name>A0A7H0FU97_9GAMM</name>
<proteinExistence type="predicted"/>
<evidence type="ECO:0000256" key="1">
    <source>
        <dbReference type="SAM" id="MobiDB-lite"/>
    </source>
</evidence>
<dbReference type="EMBL" id="CP060820">
    <property type="protein sequence ID" value="QNP39613.1"/>
    <property type="molecule type" value="Genomic_DNA"/>
</dbReference>
<reference evidence="4 5" key="1">
    <citation type="submission" date="2020-08" db="EMBL/GenBank/DDBJ databases">
        <title>Lysobacter sp. II4 sp. nov., isolated from soil.</title>
        <authorList>
            <person name="Woo C.Y."/>
            <person name="Kim J."/>
        </authorList>
    </citation>
    <scope>NUCLEOTIDE SEQUENCE [LARGE SCALE GENOMIC DNA]</scope>
    <source>
        <strain evidence="4 5">II4</strain>
    </source>
</reference>
<dbReference type="InterPro" id="IPR046519">
    <property type="entry name" value="X-Tfes_XVIPCD"/>
</dbReference>
<dbReference type="Gene3D" id="1.10.101.10">
    <property type="entry name" value="PGBD-like superfamily/PGBD"/>
    <property type="match status" value="1"/>
</dbReference>
<accession>A0A7H0FU97</accession>
<evidence type="ECO:0000313" key="4">
    <source>
        <dbReference type="EMBL" id="QNP39613.1"/>
    </source>
</evidence>
<evidence type="ECO:0000313" key="5">
    <source>
        <dbReference type="Proteomes" id="UP000516018"/>
    </source>
</evidence>
<dbReference type="Pfam" id="PF01471">
    <property type="entry name" value="PG_binding_1"/>
    <property type="match status" value="1"/>
</dbReference>
<feature type="compositionally biased region" description="Polar residues" evidence="1">
    <location>
        <begin position="585"/>
        <end position="605"/>
    </location>
</feature>
<gene>
    <name evidence="4" type="ORF">H8B22_08720</name>
</gene>
<dbReference type="RefSeq" id="WP_187711059.1">
    <property type="nucleotide sequence ID" value="NZ_CP060820.1"/>
</dbReference>
<dbReference type="InterPro" id="IPR023346">
    <property type="entry name" value="Lysozyme-like_dom_sf"/>
</dbReference>
<dbReference type="KEGG" id="lsx:H8B22_08720"/>
<dbReference type="InterPro" id="IPR036366">
    <property type="entry name" value="PGBDSf"/>
</dbReference>
<feature type="domain" description="X-Tfes XVIPCD" evidence="3">
    <location>
        <begin position="498"/>
        <end position="600"/>
    </location>
</feature>
<feature type="region of interest" description="Disordered" evidence="1">
    <location>
        <begin position="585"/>
        <end position="628"/>
    </location>
</feature>
<dbReference type="Proteomes" id="UP000516018">
    <property type="component" value="Chromosome"/>
</dbReference>
<keyword evidence="5" id="KW-1185">Reference proteome</keyword>
<evidence type="ECO:0000259" key="2">
    <source>
        <dbReference type="Pfam" id="PF01471"/>
    </source>
</evidence>
<sequence>MSGNPLLELIRRGESGAAGYNAYNRGTYVDSDGTQRIRPPDRSIDFSQLTLGQVLDLQHAARRDPDRLFAVGKYQIIPQTMDAAVARLGLDRDQRFTPQLQDRVFSEYLIVTKRPAIHDYIVGKPGVTLEKAQYALACEWASFGDPNKNGKSHYGGANHASITLAQSAAALNEMRSDYRALVDRGIAPEQAWKTVAVADPAPAQQRHPSTNEARPAPREGLTLNAAYELGIKYDDVKYGLGAKNLERGRIDCAGWVKELQNATMMEVNRESGRPVFGNRDLFATTTSDQMIRQTVEKTGVLHKAPLTPDMLKEGMIIGENNGKQSWEPAGRYKGIDHITMVVRDPSDGRLMISQSRGGEGVEMIPLDRYLQAKQGRGVGLYATDPLAKARELIQGQARTQGAPTHAETAQARPRSAGADGVLQLGEKGADVTRLQETLRRLGYRDAEGKPLLADGDFGERTRHALQAFQREHGLQGLGVAGPKTQELLRQGERELLTHAGHPQHGRYLQVLDKVHAAEAQRGIKPGPHSEQLAGALTVEAVRERLERIDRVELNAQGTLARAVQVNALRDEPALNRSTDAIGTQQAMSQSIAESSQQARQVATNVQLQQQDEQRLQASMPKPQAAPAH</sequence>
<dbReference type="Gene3D" id="1.10.530.10">
    <property type="match status" value="1"/>
</dbReference>
<dbReference type="AlphaFoldDB" id="A0A7H0FU97"/>
<dbReference type="SUPFAM" id="SSF53955">
    <property type="entry name" value="Lysozyme-like"/>
    <property type="match status" value="1"/>
</dbReference>
<feature type="region of interest" description="Disordered" evidence="1">
    <location>
        <begin position="395"/>
        <end position="416"/>
    </location>
</feature>
<protein>
    <submittedName>
        <fullName evidence="4">Peptidoglycan-binding protein</fullName>
    </submittedName>
</protein>
<dbReference type="InterPro" id="IPR002477">
    <property type="entry name" value="Peptidoglycan-bd-like"/>
</dbReference>
<dbReference type="SUPFAM" id="SSF47090">
    <property type="entry name" value="PGBD-like"/>
    <property type="match status" value="1"/>
</dbReference>
<organism evidence="4 5">
    <name type="scientific">Agrilutibacter terrestris</name>
    <dbReference type="NCBI Taxonomy" id="2865112"/>
    <lineage>
        <taxon>Bacteria</taxon>
        <taxon>Pseudomonadati</taxon>
        <taxon>Pseudomonadota</taxon>
        <taxon>Gammaproteobacteria</taxon>
        <taxon>Lysobacterales</taxon>
        <taxon>Lysobacteraceae</taxon>
        <taxon>Agrilutibacter</taxon>
    </lineage>
</organism>
<dbReference type="InterPro" id="IPR036365">
    <property type="entry name" value="PGBD-like_sf"/>
</dbReference>
<evidence type="ECO:0000259" key="3">
    <source>
        <dbReference type="Pfam" id="PF20410"/>
    </source>
</evidence>
<feature type="domain" description="Peptidoglycan binding-like" evidence="2">
    <location>
        <begin position="428"/>
        <end position="488"/>
    </location>
</feature>
<dbReference type="Pfam" id="PF20410">
    <property type="entry name" value="X-Tfes_XVIPCD"/>
    <property type="match status" value="1"/>
</dbReference>